<dbReference type="Pfam" id="PF07859">
    <property type="entry name" value="Abhydrolase_3"/>
    <property type="match status" value="1"/>
</dbReference>
<dbReference type="EMBL" id="CAJNNV010002770">
    <property type="protein sequence ID" value="CAE8587800.1"/>
    <property type="molecule type" value="Genomic_DNA"/>
</dbReference>
<dbReference type="AlphaFoldDB" id="A0A813DJ12"/>
<evidence type="ECO:0000256" key="2">
    <source>
        <dbReference type="SAM" id="MobiDB-lite"/>
    </source>
</evidence>
<proteinExistence type="predicted"/>
<keyword evidence="5" id="KW-1185">Reference proteome</keyword>
<dbReference type="InterPro" id="IPR029058">
    <property type="entry name" value="AB_hydrolase_fold"/>
</dbReference>
<sequence>MANSAAESKGIRNSDGSCVRERGPLQKAPAQQVLELAERTSAQSDLAREPICISFGSHDKSDPEKEDLPKSSPAGGAVSPNASDAIRNSRSGRRSEKGSAWALCCKSCRPSHSEGYELAQCSFTCTCAWCLLPCRLAGSLCTASYTGYLADHPYPEWNCLYYIQFRLLQLLASAAPRGNLYALQAVTQVPFPTWLLPRGVRIRKVSDGAVCGEWLEPSTPEVPVKTVLYFHGGAFVLCKARTERMIIANLLKALGRCRIFAADYAKPPAQQHPAALLSALESWRWLTQKAGIRPKDIVIGGDSAGGNLALALLLNLQSLGEEMPSGGLLLSPWVELLPFESESWKNSAKHDYIAHRDLVVEFATLYAGDASPRDPLVAPLHASPEQLHSLPPLWVSIGGAEVLRSSIEDFVARARSAGVSVQVYLGAGMPHVYQLCYLAFPPPRSGQLPKCCCCGFCCRECVPTGPPEQGQRLHPVWDSLEDARRFVWSQEVWGDPSDELTERSEMLFPHSEKLCNLC</sequence>
<dbReference type="OrthoDB" id="408631at2759"/>
<dbReference type="GO" id="GO:0016787">
    <property type="term" value="F:hydrolase activity"/>
    <property type="evidence" value="ECO:0007669"/>
    <property type="project" value="UniProtKB-KW"/>
</dbReference>
<comment type="caution">
    <text evidence="4">The sequence shown here is derived from an EMBL/GenBank/DDBJ whole genome shotgun (WGS) entry which is preliminary data.</text>
</comment>
<dbReference type="InterPro" id="IPR013094">
    <property type="entry name" value="AB_hydrolase_3"/>
</dbReference>
<protein>
    <recommendedName>
        <fullName evidence="3">Alpha/beta hydrolase fold-3 domain-containing protein</fullName>
    </recommendedName>
</protein>
<feature type="domain" description="Alpha/beta hydrolase fold-3" evidence="3">
    <location>
        <begin position="227"/>
        <end position="434"/>
    </location>
</feature>
<evidence type="ECO:0000256" key="1">
    <source>
        <dbReference type="ARBA" id="ARBA00022801"/>
    </source>
</evidence>
<feature type="compositionally biased region" description="Basic and acidic residues" evidence="2">
    <location>
        <begin position="57"/>
        <end position="69"/>
    </location>
</feature>
<keyword evidence="1" id="KW-0378">Hydrolase</keyword>
<dbReference type="Gene3D" id="3.40.50.1820">
    <property type="entry name" value="alpha/beta hydrolase"/>
    <property type="match status" value="1"/>
</dbReference>
<feature type="compositionally biased region" description="Polar residues" evidence="2">
    <location>
        <begin position="80"/>
        <end position="89"/>
    </location>
</feature>
<organism evidence="4 5">
    <name type="scientific">Polarella glacialis</name>
    <name type="common">Dinoflagellate</name>
    <dbReference type="NCBI Taxonomy" id="89957"/>
    <lineage>
        <taxon>Eukaryota</taxon>
        <taxon>Sar</taxon>
        <taxon>Alveolata</taxon>
        <taxon>Dinophyceae</taxon>
        <taxon>Suessiales</taxon>
        <taxon>Suessiaceae</taxon>
        <taxon>Polarella</taxon>
    </lineage>
</organism>
<dbReference type="PANTHER" id="PTHR48081:SF8">
    <property type="entry name" value="ALPHA_BETA HYDROLASE FOLD-3 DOMAIN-CONTAINING PROTEIN-RELATED"/>
    <property type="match status" value="1"/>
</dbReference>
<dbReference type="PANTHER" id="PTHR48081">
    <property type="entry name" value="AB HYDROLASE SUPERFAMILY PROTEIN C4A8.06C"/>
    <property type="match status" value="1"/>
</dbReference>
<dbReference type="InterPro" id="IPR050300">
    <property type="entry name" value="GDXG_lipolytic_enzyme"/>
</dbReference>
<evidence type="ECO:0000313" key="4">
    <source>
        <dbReference type="EMBL" id="CAE8587800.1"/>
    </source>
</evidence>
<name>A0A813DJ12_POLGL</name>
<dbReference type="SUPFAM" id="SSF53474">
    <property type="entry name" value="alpha/beta-Hydrolases"/>
    <property type="match status" value="1"/>
</dbReference>
<evidence type="ECO:0000313" key="5">
    <source>
        <dbReference type="Proteomes" id="UP000654075"/>
    </source>
</evidence>
<gene>
    <name evidence="4" type="ORF">PGLA1383_LOCUS6628</name>
</gene>
<accession>A0A813DJ12</accession>
<dbReference type="Proteomes" id="UP000654075">
    <property type="component" value="Unassembled WGS sequence"/>
</dbReference>
<reference evidence="4" key="1">
    <citation type="submission" date="2021-02" db="EMBL/GenBank/DDBJ databases">
        <authorList>
            <person name="Dougan E. K."/>
            <person name="Rhodes N."/>
            <person name="Thang M."/>
            <person name="Chan C."/>
        </authorList>
    </citation>
    <scope>NUCLEOTIDE SEQUENCE</scope>
</reference>
<feature type="region of interest" description="Disordered" evidence="2">
    <location>
        <begin position="1"/>
        <end position="93"/>
    </location>
</feature>
<evidence type="ECO:0000259" key="3">
    <source>
        <dbReference type="Pfam" id="PF07859"/>
    </source>
</evidence>